<evidence type="ECO:0000256" key="7">
    <source>
        <dbReference type="ARBA" id="ARBA00022723"/>
    </source>
</evidence>
<dbReference type="PANTHER" id="PTHR30352:SF2">
    <property type="entry name" value="ANAEROBIC RIBONUCLEOSIDE-TRIPHOSPHATE REDUCTASE-ACTIVATING PROTEIN"/>
    <property type="match status" value="1"/>
</dbReference>
<keyword evidence="9" id="KW-0408">Iron</keyword>
<comment type="function">
    <text evidence="2 12">Activation of anaerobic ribonucleoside-triphosphate reductase under anaerobic conditions by generation of an organic free radical, using S-adenosylmethionine and reduced flavodoxin as cosubstrates to produce 5'-deoxy-adenosine.</text>
</comment>
<keyword evidence="8 12" id="KW-0560">Oxidoreductase</keyword>
<dbReference type="Gene3D" id="3.20.20.70">
    <property type="entry name" value="Aldolase class I"/>
    <property type="match status" value="1"/>
</dbReference>
<dbReference type="SUPFAM" id="SSF102114">
    <property type="entry name" value="Radical SAM enzymes"/>
    <property type="match status" value="1"/>
</dbReference>
<evidence type="ECO:0000256" key="12">
    <source>
        <dbReference type="PIRNR" id="PIRNR000368"/>
    </source>
</evidence>
<dbReference type="Pfam" id="PF13353">
    <property type="entry name" value="Fer4_12"/>
    <property type="match status" value="1"/>
</dbReference>
<dbReference type="InterPro" id="IPR034457">
    <property type="entry name" value="Organic_radical-activating"/>
</dbReference>
<reference evidence="13 14" key="1">
    <citation type="submission" date="2021-11" db="EMBL/GenBank/DDBJ databases">
        <title>Draft genome sequence of Paenibacillus profundus YoMME, a new Gram-positive bacteria with exoelectrogenic properties.</title>
        <authorList>
            <person name="Hubenova Y."/>
            <person name="Hubenova E."/>
            <person name="Manasiev Y."/>
            <person name="Peykov S."/>
            <person name="Mitov M."/>
        </authorList>
    </citation>
    <scope>NUCLEOTIDE SEQUENCE [LARGE SCALE GENOMIC DNA]</scope>
    <source>
        <strain evidence="13 14">YoMME</strain>
    </source>
</reference>
<evidence type="ECO:0000256" key="9">
    <source>
        <dbReference type="ARBA" id="ARBA00023004"/>
    </source>
</evidence>
<dbReference type="PROSITE" id="PS01087">
    <property type="entry name" value="RADICAL_ACTIVATING"/>
    <property type="match status" value="1"/>
</dbReference>
<evidence type="ECO:0000256" key="6">
    <source>
        <dbReference type="ARBA" id="ARBA00022691"/>
    </source>
</evidence>
<sequence>MELGEAFRRIGAGEARMSLQVLSILHDSVVDGEGLRTVVFFSGCPHQCPGCHNPESWNIRNGTKMTVDEVAVEILSNPLTDVTLSGGEPFMQAKEVKQLARKLKEAGRHIWSYTGYTVEHLLQRGTADQRELLQYVDVLVDGPFLMERRRPGLRFCGSDNQRIWRMNCGQPDGLIFP</sequence>
<evidence type="ECO:0000313" key="13">
    <source>
        <dbReference type="EMBL" id="MCE5171749.1"/>
    </source>
</evidence>
<dbReference type="SFLD" id="SFLDF00299">
    <property type="entry name" value="anaerobic_ribonucleoside-triph"/>
    <property type="match status" value="1"/>
</dbReference>
<dbReference type="NCBIfam" id="TIGR02491">
    <property type="entry name" value="NrdG"/>
    <property type="match status" value="1"/>
</dbReference>
<dbReference type="Proteomes" id="UP001199916">
    <property type="component" value="Unassembled WGS sequence"/>
</dbReference>
<proteinExistence type="inferred from homology"/>
<dbReference type="EC" id="1.97.1.-" evidence="12"/>
<evidence type="ECO:0000313" key="14">
    <source>
        <dbReference type="Proteomes" id="UP001199916"/>
    </source>
</evidence>
<comment type="catalytic activity">
    <reaction evidence="11">
        <text>glycyl-[protein] + reduced [flavodoxin] + S-adenosyl-L-methionine = glycin-2-yl radical-[protein] + semiquinone [flavodoxin] + 5'-deoxyadenosine + L-methionine + H(+)</text>
        <dbReference type="Rhea" id="RHEA:61976"/>
        <dbReference type="Rhea" id="RHEA-COMP:10622"/>
        <dbReference type="Rhea" id="RHEA-COMP:14480"/>
        <dbReference type="Rhea" id="RHEA-COMP:15993"/>
        <dbReference type="Rhea" id="RHEA-COMP:15994"/>
        <dbReference type="ChEBI" id="CHEBI:15378"/>
        <dbReference type="ChEBI" id="CHEBI:17319"/>
        <dbReference type="ChEBI" id="CHEBI:29947"/>
        <dbReference type="ChEBI" id="CHEBI:32722"/>
        <dbReference type="ChEBI" id="CHEBI:57618"/>
        <dbReference type="ChEBI" id="CHEBI:57844"/>
        <dbReference type="ChEBI" id="CHEBI:59789"/>
        <dbReference type="ChEBI" id="CHEBI:140311"/>
    </reaction>
</comment>
<evidence type="ECO:0000256" key="2">
    <source>
        <dbReference type="ARBA" id="ARBA00003852"/>
    </source>
</evidence>
<evidence type="ECO:0000256" key="8">
    <source>
        <dbReference type="ARBA" id="ARBA00023002"/>
    </source>
</evidence>
<dbReference type="InterPro" id="IPR058240">
    <property type="entry name" value="rSAM_sf"/>
</dbReference>
<dbReference type="InterPro" id="IPR001989">
    <property type="entry name" value="Radical_activat_CS"/>
</dbReference>
<evidence type="ECO:0000256" key="10">
    <source>
        <dbReference type="ARBA" id="ARBA00023014"/>
    </source>
</evidence>
<dbReference type="PANTHER" id="PTHR30352">
    <property type="entry name" value="PYRUVATE FORMATE-LYASE-ACTIVATING ENZYME"/>
    <property type="match status" value="1"/>
</dbReference>
<dbReference type="InterPro" id="IPR013785">
    <property type="entry name" value="Aldolase_TIM"/>
</dbReference>
<dbReference type="SFLD" id="SFLDG01063">
    <property type="entry name" value="activating_enzymes__group_1"/>
    <property type="match status" value="1"/>
</dbReference>
<dbReference type="CDD" id="cd01335">
    <property type="entry name" value="Radical_SAM"/>
    <property type="match status" value="1"/>
</dbReference>
<dbReference type="SFLD" id="SFLDG01066">
    <property type="entry name" value="organic_radical-activating_enz"/>
    <property type="match status" value="1"/>
</dbReference>
<dbReference type="InterPro" id="IPR007197">
    <property type="entry name" value="rSAM"/>
</dbReference>
<keyword evidence="14" id="KW-1185">Reference proteome</keyword>
<evidence type="ECO:0000256" key="11">
    <source>
        <dbReference type="ARBA" id="ARBA00047365"/>
    </source>
</evidence>
<accession>A0ABS8YKN7</accession>
<dbReference type="EMBL" id="JAJNBZ010000020">
    <property type="protein sequence ID" value="MCE5171749.1"/>
    <property type="molecule type" value="Genomic_DNA"/>
</dbReference>
<evidence type="ECO:0000256" key="4">
    <source>
        <dbReference type="ARBA" id="ARBA00014281"/>
    </source>
</evidence>
<protein>
    <recommendedName>
        <fullName evidence="4 12">Anaerobic ribonucleoside-triphosphate reductase-activating protein</fullName>
        <ecNumber evidence="12">1.97.1.-</ecNumber>
    </recommendedName>
</protein>
<dbReference type="PIRSF" id="PIRSF000368">
    <property type="entry name" value="NrdG"/>
    <property type="match status" value="1"/>
</dbReference>
<evidence type="ECO:0000256" key="5">
    <source>
        <dbReference type="ARBA" id="ARBA00022485"/>
    </source>
</evidence>
<keyword evidence="6" id="KW-0949">S-adenosyl-L-methionine</keyword>
<organism evidence="13 14">
    <name type="scientific">Paenibacillus profundus</name>
    <dbReference type="NCBI Taxonomy" id="1173085"/>
    <lineage>
        <taxon>Bacteria</taxon>
        <taxon>Bacillati</taxon>
        <taxon>Bacillota</taxon>
        <taxon>Bacilli</taxon>
        <taxon>Bacillales</taxon>
        <taxon>Paenibacillaceae</taxon>
        <taxon>Paenibacillus</taxon>
    </lineage>
</organism>
<keyword evidence="10" id="KW-0411">Iron-sulfur</keyword>
<comment type="caution">
    <text evidence="13">The sequence shown here is derived from an EMBL/GenBank/DDBJ whole genome shotgun (WGS) entry which is preliminary data.</text>
</comment>
<name>A0ABS8YKN7_9BACL</name>
<dbReference type="SFLD" id="SFLDS00029">
    <property type="entry name" value="Radical_SAM"/>
    <property type="match status" value="1"/>
</dbReference>
<comment type="cofactor">
    <cofactor evidence="1">
        <name>[4Fe-4S] cluster</name>
        <dbReference type="ChEBI" id="CHEBI:49883"/>
    </cofactor>
</comment>
<dbReference type="InterPro" id="IPR012837">
    <property type="entry name" value="NrdG"/>
</dbReference>
<evidence type="ECO:0000256" key="3">
    <source>
        <dbReference type="ARBA" id="ARBA00009777"/>
    </source>
</evidence>
<keyword evidence="7" id="KW-0479">Metal-binding</keyword>
<keyword evidence="5" id="KW-0004">4Fe-4S</keyword>
<gene>
    <name evidence="13" type="primary">nrdG</name>
    <name evidence="13" type="ORF">LQV63_20945</name>
</gene>
<comment type="similarity">
    <text evidence="3 12">Belongs to the organic radical-activating enzymes family.</text>
</comment>
<evidence type="ECO:0000256" key="1">
    <source>
        <dbReference type="ARBA" id="ARBA00001966"/>
    </source>
</evidence>